<keyword evidence="2" id="KW-1185">Reference proteome</keyword>
<gene>
    <name evidence="1" type="ORF">QLQ83_11810</name>
</gene>
<reference evidence="1 2" key="1">
    <citation type="submission" date="2023-04" db="EMBL/GenBank/DDBJ databases">
        <title>Halomonas strains isolated from rhizosphere soil.</title>
        <authorList>
            <person name="Xu L."/>
            <person name="Sun J.-Q."/>
        </authorList>
    </citation>
    <scope>NUCLEOTIDE SEQUENCE [LARGE SCALE GENOMIC DNA]</scope>
    <source>
        <strain evidence="1 2">LR5S20</strain>
    </source>
</reference>
<organism evidence="1 2">
    <name type="scientific">Halomonas rhizosphaerae</name>
    <dbReference type="NCBI Taxonomy" id="3043296"/>
    <lineage>
        <taxon>Bacteria</taxon>
        <taxon>Pseudomonadati</taxon>
        <taxon>Pseudomonadota</taxon>
        <taxon>Gammaproteobacteria</taxon>
        <taxon>Oceanospirillales</taxon>
        <taxon>Halomonadaceae</taxon>
        <taxon>Halomonas</taxon>
    </lineage>
</organism>
<dbReference type="RefSeq" id="WP_282735723.1">
    <property type="nucleotide sequence ID" value="NZ_JASCQP010000027.1"/>
</dbReference>
<evidence type="ECO:0000313" key="2">
    <source>
        <dbReference type="Proteomes" id="UP001225957"/>
    </source>
</evidence>
<accession>A0ABT6V1V7</accession>
<dbReference type="EMBL" id="JASCQP010000027">
    <property type="protein sequence ID" value="MDI5891785.1"/>
    <property type="molecule type" value="Genomic_DNA"/>
</dbReference>
<proteinExistence type="predicted"/>
<dbReference type="Proteomes" id="UP001225957">
    <property type="component" value="Unassembled WGS sequence"/>
</dbReference>
<protein>
    <submittedName>
        <fullName evidence="1">Uncharacterized protein</fullName>
    </submittedName>
</protein>
<comment type="caution">
    <text evidence="1">The sequence shown here is derived from an EMBL/GenBank/DDBJ whole genome shotgun (WGS) entry which is preliminary data.</text>
</comment>
<evidence type="ECO:0000313" key="1">
    <source>
        <dbReference type="EMBL" id="MDI5891785.1"/>
    </source>
</evidence>
<name>A0ABT6V1V7_9GAMM</name>
<sequence>MANEIQIKSVAENIEDFYFEDGWASGYGDYTADITIDEKEFSVDLIYEYGYYDCGLSVGCDENNGSDLRNDSAIKIAAQQAGIELDDNTVLKIKRDLESQVEVYVEDNYFNTIDNLLMDFESFQEKLRLEHDDTGQRGNGPGM</sequence>